<evidence type="ECO:0000313" key="3">
    <source>
        <dbReference type="Proteomes" id="UP000677228"/>
    </source>
</evidence>
<reference evidence="1" key="1">
    <citation type="submission" date="2021-02" db="EMBL/GenBank/DDBJ databases">
        <authorList>
            <person name="Nowell W R."/>
        </authorList>
    </citation>
    <scope>NUCLEOTIDE SEQUENCE</scope>
</reference>
<evidence type="ECO:0000313" key="1">
    <source>
        <dbReference type="EMBL" id="CAF1581964.1"/>
    </source>
</evidence>
<dbReference type="EMBL" id="CAJOBA010069270">
    <property type="protein sequence ID" value="CAF4381804.1"/>
    <property type="molecule type" value="Genomic_DNA"/>
</dbReference>
<dbReference type="AlphaFoldDB" id="A0A8S2FXF3"/>
<sequence length="131" mass="15414">MYDKLKAYDEFESVDIEDSDWKNKINEKKHGLLAEMEKKLQELTIIPGETTQEVTNEDIKKYLKILTGKKHLVTIFSPNTRDDTLEDVIFNAFMIAVKKTISEDTIDYDTFHRSLAKELLWSIVRSRVRCR</sequence>
<dbReference type="Proteomes" id="UP000677228">
    <property type="component" value="Unassembled WGS sequence"/>
</dbReference>
<comment type="caution">
    <text evidence="1">The sequence shown here is derived from an EMBL/GenBank/DDBJ whole genome shotgun (WGS) entry which is preliminary data.</text>
</comment>
<dbReference type="EMBL" id="CAJNOK010046146">
    <property type="protein sequence ID" value="CAF1581964.1"/>
    <property type="molecule type" value="Genomic_DNA"/>
</dbReference>
<name>A0A8S2FXF3_9BILA</name>
<evidence type="ECO:0000313" key="2">
    <source>
        <dbReference type="EMBL" id="CAF4381804.1"/>
    </source>
</evidence>
<organism evidence="1 3">
    <name type="scientific">Didymodactylos carnosus</name>
    <dbReference type="NCBI Taxonomy" id="1234261"/>
    <lineage>
        <taxon>Eukaryota</taxon>
        <taxon>Metazoa</taxon>
        <taxon>Spiralia</taxon>
        <taxon>Gnathifera</taxon>
        <taxon>Rotifera</taxon>
        <taxon>Eurotatoria</taxon>
        <taxon>Bdelloidea</taxon>
        <taxon>Philodinida</taxon>
        <taxon>Philodinidae</taxon>
        <taxon>Didymodactylos</taxon>
    </lineage>
</organism>
<gene>
    <name evidence="1" type="ORF">OVA965_LOCUS41028</name>
    <name evidence="2" type="ORF">TMI583_LOCUS42583</name>
</gene>
<proteinExistence type="predicted"/>
<protein>
    <submittedName>
        <fullName evidence="1">Uncharacterized protein</fullName>
    </submittedName>
</protein>
<dbReference type="Proteomes" id="UP000682733">
    <property type="component" value="Unassembled WGS sequence"/>
</dbReference>
<accession>A0A8S2FXF3</accession>